<evidence type="ECO:0000256" key="5">
    <source>
        <dbReference type="ARBA" id="ARBA00022454"/>
    </source>
</evidence>
<dbReference type="InterPro" id="IPR004843">
    <property type="entry name" value="Calcineurin-like_PHP"/>
</dbReference>
<dbReference type="GO" id="GO:0008296">
    <property type="term" value="F:3'-5'-DNA exonuclease activity"/>
    <property type="evidence" value="ECO:0007669"/>
    <property type="project" value="InterPro"/>
</dbReference>
<dbReference type="OrthoDB" id="30417at2759"/>
<dbReference type="InterPro" id="IPR038487">
    <property type="entry name" value="Mre11_capping_dom"/>
</dbReference>
<dbReference type="GO" id="GO:0030145">
    <property type="term" value="F:manganese ion binding"/>
    <property type="evidence" value="ECO:0007669"/>
    <property type="project" value="UniProtKB-UniRule"/>
</dbReference>
<dbReference type="GO" id="GO:0031573">
    <property type="term" value="P:mitotic intra-S DNA damage checkpoint signaling"/>
    <property type="evidence" value="ECO:0007669"/>
    <property type="project" value="TreeGrafter"/>
</dbReference>
<evidence type="ECO:0000256" key="18">
    <source>
        <dbReference type="RuleBase" id="RU003447"/>
    </source>
</evidence>
<comment type="similarity">
    <text evidence="4 16 18">Belongs to the MRE11/RAD32 family.</text>
</comment>
<dbReference type="GO" id="GO:0007095">
    <property type="term" value="P:mitotic G2 DNA damage checkpoint signaling"/>
    <property type="evidence" value="ECO:0007669"/>
    <property type="project" value="TreeGrafter"/>
</dbReference>
<name>A0A0L8FP32_OCTBM</name>
<dbReference type="KEGG" id="obi:106882263"/>
<evidence type="ECO:0000256" key="13">
    <source>
        <dbReference type="ARBA" id="ARBA00023211"/>
    </source>
</evidence>
<keyword evidence="12 16" id="KW-0234">DNA repair</keyword>
<dbReference type="SMART" id="SM01347">
    <property type="entry name" value="Mre11_DNA_bind"/>
    <property type="match status" value="1"/>
</dbReference>
<keyword evidence="9 16" id="KW-0227">DNA damage</keyword>
<evidence type="ECO:0000256" key="7">
    <source>
        <dbReference type="ARBA" id="ARBA00022723"/>
    </source>
</evidence>
<evidence type="ECO:0000256" key="3">
    <source>
        <dbReference type="ARBA" id="ARBA00004286"/>
    </source>
</evidence>
<feature type="domain" description="Mre11 DNA-binding" evidence="20">
    <location>
        <begin position="295"/>
        <end position="463"/>
    </location>
</feature>
<evidence type="ECO:0000256" key="1">
    <source>
        <dbReference type="ARBA" id="ARBA00001936"/>
    </source>
</evidence>
<keyword evidence="14 16" id="KW-0539">Nucleus</keyword>
<feature type="compositionally biased region" description="Polar residues" evidence="19">
    <location>
        <begin position="636"/>
        <end position="645"/>
    </location>
</feature>
<dbReference type="GO" id="GO:0030870">
    <property type="term" value="C:Mre11 complex"/>
    <property type="evidence" value="ECO:0007669"/>
    <property type="project" value="UniProtKB-UniRule"/>
</dbReference>
<comment type="cofactor">
    <cofactor evidence="1 16">
        <name>Mn(2+)</name>
        <dbReference type="ChEBI" id="CHEBI:29035"/>
    </cofactor>
</comment>
<evidence type="ECO:0000256" key="10">
    <source>
        <dbReference type="ARBA" id="ARBA00022801"/>
    </source>
</evidence>
<evidence type="ECO:0000256" key="19">
    <source>
        <dbReference type="SAM" id="MobiDB-lite"/>
    </source>
</evidence>
<dbReference type="Pfam" id="PF00149">
    <property type="entry name" value="Metallophos"/>
    <property type="match status" value="1"/>
</dbReference>
<dbReference type="Pfam" id="PF04152">
    <property type="entry name" value="Mre11_DNA_bind"/>
    <property type="match status" value="1"/>
</dbReference>
<dbReference type="InterPro" id="IPR007281">
    <property type="entry name" value="Mre11_DNA-bd"/>
</dbReference>
<accession>A0A0L8FP32</accession>
<dbReference type="GO" id="GO:0000724">
    <property type="term" value="P:double-strand break repair via homologous recombination"/>
    <property type="evidence" value="ECO:0007669"/>
    <property type="project" value="TreeGrafter"/>
</dbReference>
<keyword evidence="15 16" id="KW-0469">Meiosis</keyword>
<evidence type="ECO:0000256" key="12">
    <source>
        <dbReference type="ARBA" id="ARBA00023204"/>
    </source>
</evidence>
<dbReference type="GO" id="GO:0006303">
    <property type="term" value="P:double-strand break repair via nonhomologous end joining"/>
    <property type="evidence" value="ECO:0007669"/>
    <property type="project" value="TreeGrafter"/>
</dbReference>
<keyword evidence="10 16" id="KW-0378">Hydrolase</keyword>
<dbReference type="Gene3D" id="3.60.21.10">
    <property type="match status" value="1"/>
</dbReference>
<evidence type="ECO:0000259" key="20">
    <source>
        <dbReference type="SMART" id="SM01347"/>
    </source>
</evidence>
<evidence type="ECO:0000256" key="8">
    <source>
        <dbReference type="ARBA" id="ARBA00022759"/>
    </source>
</evidence>
<dbReference type="Gene3D" id="3.30.110.110">
    <property type="entry name" value="Mre11, capping domain"/>
    <property type="match status" value="1"/>
</dbReference>
<evidence type="ECO:0000256" key="9">
    <source>
        <dbReference type="ARBA" id="ARBA00022763"/>
    </source>
</evidence>
<keyword evidence="6 16" id="KW-0540">Nuclease</keyword>
<comment type="subcellular location">
    <subcellularLocation>
        <location evidence="3">Chromosome</location>
    </subcellularLocation>
    <subcellularLocation>
        <location evidence="2 16">Nucleus</location>
    </subcellularLocation>
</comment>
<dbReference type="GO" id="GO:0000723">
    <property type="term" value="P:telomere maintenance"/>
    <property type="evidence" value="ECO:0007669"/>
    <property type="project" value="TreeGrafter"/>
</dbReference>
<dbReference type="InterPro" id="IPR003701">
    <property type="entry name" value="Mre11"/>
</dbReference>
<dbReference type="InterPro" id="IPR029052">
    <property type="entry name" value="Metallo-depent_PP-like"/>
</dbReference>
<comment type="function">
    <text evidence="16">Core component of the MRN complex, which plays a central role in double-strand break (DSB) repair, DNA recombination, maintenance of telomere integrity and meiosis. The MRN complex is involved in the repair of DNA double-strand breaks (DSBs) via homologous recombination (HR), an error-free mechanism which primarily occurs during S and G2 phases. The complex (1) mediates the end resection of damaged DNA, which generates proper single-stranded DNA, a key initial steps in HR, and is (2) required for the recruitment of other repair factors and efficient activation of ATM and ATR upon DNA damage. Within the MRN complex, MRE11 possesses both single-strand endonuclease activity and double-strand-specific 3'-5' exonuclease activity. MRE11 first endonucleolytically cleaves the 5' strand at DNA DSB ends to prevent non-homologous end joining (NHEJ) and licence HR. It then generates a single-stranded DNA gap via 3' to 5' exonucleolytic degradation, which is required for single-strand invasion and recombination.</text>
</comment>
<feature type="compositionally biased region" description="Basic and acidic residues" evidence="19">
    <location>
        <begin position="509"/>
        <end position="527"/>
    </location>
</feature>
<dbReference type="SUPFAM" id="SSF56300">
    <property type="entry name" value="Metallo-dependent phosphatases"/>
    <property type="match status" value="1"/>
</dbReference>
<feature type="active site" description="Proton donor" evidence="17">
    <location>
        <position position="130"/>
    </location>
</feature>
<dbReference type="CDD" id="cd00840">
    <property type="entry name" value="MPP_Mre11_N"/>
    <property type="match status" value="1"/>
</dbReference>
<proteinExistence type="inferred from homology"/>
<keyword evidence="5" id="KW-0158">Chromosome</keyword>
<organism evidence="21">
    <name type="scientific">Octopus bimaculoides</name>
    <name type="common">California two-spotted octopus</name>
    <dbReference type="NCBI Taxonomy" id="37653"/>
    <lineage>
        <taxon>Eukaryota</taxon>
        <taxon>Metazoa</taxon>
        <taxon>Spiralia</taxon>
        <taxon>Lophotrochozoa</taxon>
        <taxon>Mollusca</taxon>
        <taxon>Cephalopoda</taxon>
        <taxon>Coleoidea</taxon>
        <taxon>Octopodiformes</taxon>
        <taxon>Octopoda</taxon>
        <taxon>Incirrata</taxon>
        <taxon>Octopodidae</taxon>
        <taxon>Octopus</taxon>
    </lineage>
</organism>
<dbReference type="AlphaFoldDB" id="A0A0L8FP32"/>
<evidence type="ECO:0000256" key="4">
    <source>
        <dbReference type="ARBA" id="ARBA00009028"/>
    </source>
</evidence>
<evidence type="ECO:0000256" key="2">
    <source>
        <dbReference type="ARBA" id="ARBA00004123"/>
    </source>
</evidence>
<evidence type="ECO:0000256" key="14">
    <source>
        <dbReference type="ARBA" id="ARBA00023242"/>
    </source>
</evidence>
<keyword evidence="7" id="KW-0479">Metal-binding</keyword>
<dbReference type="EMBL" id="KQ428507">
    <property type="protein sequence ID" value="KOF66130.1"/>
    <property type="molecule type" value="Genomic_DNA"/>
</dbReference>
<evidence type="ECO:0000256" key="16">
    <source>
        <dbReference type="PIRNR" id="PIRNR000882"/>
    </source>
</evidence>
<protein>
    <recommendedName>
        <fullName evidence="16">Double-strand break repair protein</fullName>
    </recommendedName>
</protein>
<keyword evidence="11 16" id="KW-0269">Exonuclease</keyword>
<evidence type="ECO:0000256" key="6">
    <source>
        <dbReference type="ARBA" id="ARBA00022722"/>
    </source>
</evidence>
<dbReference type="GO" id="GO:0097552">
    <property type="term" value="P:mitochondrial double-strand break repair via homologous recombination"/>
    <property type="evidence" value="ECO:0007669"/>
    <property type="project" value="TreeGrafter"/>
</dbReference>
<dbReference type="PIRSF" id="PIRSF000882">
    <property type="entry name" value="DSB_repair_MRE11"/>
    <property type="match status" value="1"/>
</dbReference>
<dbReference type="OMA" id="ESCMFNA"/>
<dbReference type="NCBIfam" id="TIGR00583">
    <property type="entry name" value="mre11"/>
    <property type="match status" value="1"/>
</dbReference>
<dbReference type="GO" id="GO:0042138">
    <property type="term" value="P:meiotic DNA double-strand break formation"/>
    <property type="evidence" value="ECO:0007669"/>
    <property type="project" value="TreeGrafter"/>
</dbReference>
<dbReference type="PANTHER" id="PTHR10139">
    <property type="entry name" value="DOUBLE-STRAND BREAK REPAIR PROTEIN MRE11"/>
    <property type="match status" value="1"/>
</dbReference>
<keyword evidence="13 16" id="KW-0464">Manganese</keyword>
<feature type="compositionally biased region" description="Polar residues" evidence="19">
    <location>
        <begin position="601"/>
        <end position="620"/>
    </location>
</feature>
<sequence length="668" mass="76009">MVSQDGSEDNSHQFKILLASDIHLGYMENDSVRGNDSLVTFEEILEKAKQNDVDFILFGGDLFHENKPSRSILHGSLALLRKYCMGDKPIQFEFVSDQSVNFEHCTFPSLNYDDPNLNISYPIFSIHGNHDDPTGQGNLCSLDLFHTIGLINYFGKCTSLDKIVLSPLLLQKGRTKLALFGLGSIQDERLHRMFLKKNVSMLRPKEDREDWFNVCVLHQNRAKHSATKYIPEQFLDDFIDLVVWGHEHECRIDPEWNNVQNFYVCQPGSSIATSLSPSEAVQKHVALLSIDGKNFKISKLPLETVRQFYIEDIVLMETNLKPDDLKISKKMEDFCAEKVDNYVRLAESSHTGHAKQPKKPLIRLRVDYSGGYEPFSSFRFGQRFVDKVANLKDIVTFHRKKEIEMNKTDISVADSKVLTNFKTESLDAIRVEDIVKKHFENVEPKRKLQILTEKGLGYAVNEFVEKEEKEAIADIVKHQLSETQKYLNQKQLTSEENIYSIVQHYKEERAKKNESNDDLSEALKESQSRTAKSSSVQHDKDGNESCSSNESLVFDDSDDFGVTNDNAAPSKSKRGRGRGAKETTTSRGRSRGRGSRGSRSKAQVVTDSRQSSDMTSYFTQKSKRKLSESDDDSDPKTSNSSNISVKNRKTTERIAQSMKRGVIFDDDD</sequence>
<dbReference type="GO" id="GO:0000014">
    <property type="term" value="F:single-stranded DNA endodeoxyribonuclease activity"/>
    <property type="evidence" value="ECO:0007669"/>
    <property type="project" value="TreeGrafter"/>
</dbReference>
<evidence type="ECO:0000256" key="11">
    <source>
        <dbReference type="ARBA" id="ARBA00022839"/>
    </source>
</evidence>
<dbReference type="PANTHER" id="PTHR10139:SF1">
    <property type="entry name" value="DOUBLE-STRAND BREAK REPAIR PROTEIN MRE11"/>
    <property type="match status" value="1"/>
</dbReference>
<dbReference type="GO" id="GO:0035861">
    <property type="term" value="C:site of double-strand break"/>
    <property type="evidence" value="ECO:0007669"/>
    <property type="project" value="TreeGrafter"/>
</dbReference>
<dbReference type="FunFam" id="3.60.21.10:FF:000011">
    <property type="entry name" value="Double-strand break repair protein"/>
    <property type="match status" value="1"/>
</dbReference>
<evidence type="ECO:0000256" key="17">
    <source>
        <dbReference type="PIRSR" id="PIRSR000882-1"/>
    </source>
</evidence>
<reference evidence="21" key="1">
    <citation type="submission" date="2015-07" db="EMBL/GenBank/DDBJ databases">
        <title>MeaNS - Measles Nucleotide Surveillance Program.</title>
        <authorList>
            <person name="Tran T."/>
            <person name="Druce J."/>
        </authorList>
    </citation>
    <scope>NUCLEOTIDE SEQUENCE</scope>
    <source>
        <strain evidence="21">UCB-OBI-ISO-001</strain>
        <tissue evidence="21">Gonad</tissue>
    </source>
</reference>
<keyword evidence="8 16" id="KW-0255">Endonuclease</keyword>
<evidence type="ECO:0000256" key="15">
    <source>
        <dbReference type="ARBA" id="ARBA00023254"/>
    </source>
</evidence>
<gene>
    <name evidence="21" type="ORF">OCBIM_22013440mg</name>
</gene>
<feature type="compositionally biased region" description="Basic residues" evidence="19">
    <location>
        <begin position="588"/>
        <end position="599"/>
    </location>
</feature>
<dbReference type="STRING" id="37653.A0A0L8FP32"/>
<evidence type="ECO:0000313" key="21">
    <source>
        <dbReference type="EMBL" id="KOF66130.1"/>
    </source>
</evidence>
<feature type="region of interest" description="Disordered" evidence="19">
    <location>
        <begin position="509"/>
        <end position="668"/>
    </location>
</feature>
<dbReference type="InterPro" id="IPR041796">
    <property type="entry name" value="Mre11_N"/>
</dbReference>